<comment type="caution">
    <text evidence="5">The sequence shown here is derived from an EMBL/GenBank/DDBJ whole genome shotgun (WGS) entry which is preliminary data.</text>
</comment>
<dbReference type="OrthoDB" id="329282at2"/>
<gene>
    <name evidence="5" type="ORF">GMA10_02195</name>
</gene>
<dbReference type="InterPro" id="IPR032808">
    <property type="entry name" value="DoxX"/>
</dbReference>
<organism evidence="5 6">
    <name type="scientific">Rothia koreensis</name>
    <dbReference type="NCBI Taxonomy" id="592378"/>
    <lineage>
        <taxon>Bacteria</taxon>
        <taxon>Bacillati</taxon>
        <taxon>Actinomycetota</taxon>
        <taxon>Actinomycetes</taxon>
        <taxon>Micrococcales</taxon>
        <taxon>Micrococcaceae</taxon>
        <taxon>Rothia</taxon>
    </lineage>
</organism>
<sequence length="170" mass="17961">MTIVRKLARPVLAASFIYNGVNRLRSPESTQHLKPAIDAAAKASPQLAPLRGQERLVGQAIAATQVGAGALFALGRFPRLSSTLLLAAGTINAYIDFVSAEADTKEQKEARIADGVKNASLVGAVALTSVDTEGNPSLAWRAGKLSEDVKKKSNKFGDDLKKKSDDVFGN</sequence>
<comment type="subcellular location">
    <subcellularLocation>
        <location evidence="1">Membrane</location>
        <topology evidence="1">Multi-pass membrane protein</topology>
    </subcellularLocation>
</comment>
<dbReference type="RefSeq" id="WP_129314134.1">
    <property type="nucleotide sequence ID" value="NZ_JBFCQO010000001.1"/>
</dbReference>
<evidence type="ECO:0000256" key="3">
    <source>
        <dbReference type="ARBA" id="ARBA00022989"/>
    </source>
</evidence>
<protein>
    <submittedName>
        <fullName evidence="5">DoxX family membrane protein</fullName>
    </submittedName>
</protein>
<reference evidence="5 6" key="1">
    <citation type="submission" date="2019-12" db="EMBL/GenBank/DDBJ databases">
        <authorList>
            <person name="Li J."/>
            <person name="Shi Y."/>
            <person name="Xu G."/>
            <person name="Xiao D."/>
            <person name="Ran X."/>
        </authorList>
    </citation>
    <scope>NUCLEOTIDE SEQUENCE [LARGE SCALE GENOMIC DNA]</scope>
    <source>
        <strain evidence="5 6">JCM 15915</strain>
    </source>
</reference>
<evidence type="ECO:0000256" key="1">
    <source>
        <dbReference type="ARBA" id="ARBA00004141"/>
    </source>
</evidence>
<keyword evidence="3" id="KW-1133">Transmembrane helix</keyword>
<proteinExistence type="predicted"/>
<keyword evidence="6" id="KW-1185">Reference proteome</keyword>
<dbReference type="AlphaFoldDB" id="A0A7K1LFS6"/>
<keyword evidence="4" id="KW-0472">Membrane</keyword>
<evidence type="ECO:0000256" key="2">
    <source>
        <dbReference type="ARBA" id="ARBA00022692"/>
    </source>
</evidence>
<dbReference type="Pfam" id="PF07681">
    <property type="entry name" value="DoxX"/>
    <property type="match status" value="1"/>
</dbReference>
<name>A0A7K1LFS6_9MICC</name>
<evidence type="ECO:0000313" key="6">
    <source>
        <dbReference type="Proteomes" id="UP000462152"/>
    </source>
</evidence>
<dbReference type="EMBL" id="WOGT01000001">
    <property type="protein sequence ID" value="MUN54046.1"/>
    <property type="molecule type" value="Genomic_DNA"/>
</dbReference>
<dbReference type="Proteomes" id="UP000462152">
    <property type="component" value="Unassembled WGS sequence"/>
</dbReference>
<evidence type="ECO:0000313" key="5">
    <source>
        <dbReference type="EMBL" id="MUN54046.1"/>
    </source>
</evidence>
<accession>A0A7K1LFS6</accession>
<evidence type="ECO:0000256" key="4">
    <source>
        <dbReference type="ARBA" id="ARBA00023136"/>
    </source>
</evidence>
<dbReference type="GO" id="GO:0016020">
    <property type="term" value="C:membrane"/>
    <property type="evidence" value="ECO:0007669"/>
    <property type="project" value="UniProtKB-SubCell"/>
</dbReference>
<keyword evidence="2" id="KW-0812">Transmembrane</keyword>